<dbReference type="PANTHER" id="PTHR30314:SF3">
    <property type="entry name" value="MITOCHONDRIAL DIVISION PROTEIN FSZA"/>
    <property type="match status" value="1"/>
</dbReference>
<evidence type="ECO:0000256" key="7">
    <source>
        <dbReference type="SAM" id="MobiDB-lite"/>
    </source>
</evidence>
<dbReference type="CDD" id="cd02201">
    <property type="entry name" value="FtsZ_type1"/>
    <property type="match status" value="1"/>
</dbReference>
<dbReference type="InterPro" id="IPR024757">
    <property type="entry name" value="FtsZ_C"/>
</dbReference>
<dbReference type="AlphaFoldDB" id="A0A510JJZ4"/>
<dbReference type="GO" id="GO:0051258">
    <property type="term" value="P:protein polymerization"/>
    <property type="evidence" value="ECO:0007669"/>
    <property type="project" value="UniProtKB-UniRule"/>
</dbReference>
<keyword evidence="11" id="KW-1185">Reference proteome</keyword>
<dbReference type="Gene3D" id="3.40.50.1440">
    <property type="entry name" value="Tubulin/FtsZ, GTPase domain"/>
    <property type="match status" value="1"/>
</dbReference>
<dbReference type="GO" id="GO:0032153">
    <property type="term" value="C:cell division site"/>
    <property type="evidence" value="ECO:0007669"/>
    <property type="project" value="UniProtKB-UniRule"/>
</dbReference>
<organism evidence="10 11">
    <name type="scientific">Leptotrichia hofstadii</name>
    <dbReference type="NCBI Taxonomy" id="157688"/>
    <lineage>
        <taxon>Bacteria</taxon>
        <taxon>Fusobacteriati</taxon>
        <taxon>Fusobacteriota</taxon>
        <taxon>Fusobacteriia</taxon>
        <taxon>Fusobacteriales</taxon>
        <taxon>Leptotrichiaceae</taxon>
        <taxon>Leptotrichia</taxon>
    </lineage>
</organism>
<keyword evidence="3 4" id="KW-0342">GTP-binding</keyword>
<comment type="similarity">
    <text evidence="1 4 6">Belongs to the FtsZ family.</text>
</comment>
<feature type="binding site" evidence="4">
    <location>
        <begin position="100"/>
        <end position="102"/>
    </location>
    <ligand>
        <name>GTP</name>
        <dbReference type="ChEBI" id="CHEBI:37565"/>
    </ligand>
</feature>
<dbReference type="InterPro" id="IPR018316">
    <property type="entry name" value="Tubulin/FtsZ_2-layer-sand-dom"/>
</dbReference>
<evidence type="ECO:0000313" key="11">
    <source>
        <dbReference type="Proteomes" id="UP000321892"/>
    </source>
</evidence>
<dbReference type="InterPro" id="IPR036525">
    <property type="entry name" value="Tubulin/FtsZ_GTPase_sf"/>
</dbReference>
<feature type="binding site" evidence="4">
    <location>
        <position position="131"/>
    </location>
    <ligand>
        <name>GTP</name>
        <dbReference type="ChEBI" id="CHEBI:37565"/>
    </ligand>
</feature>
<dbReference type="Gene3D" id="3.30.1330.20">
    <property type="entry name" value="Tubulin/FtsZ, C-terminal domain"/>
    <property type="match status" value="1"/>
</dbReference>
<sequence>MDNFSNAAKLKVVGVGGAGGNAINDMIESNITTVEFIAINTDQQDLDRSKAATKVLLGRGMGAGADPEKGRIAAKESEEKIKEVLEGTDMLFITAGMGGGTGTGASPIIAEVAKAMGILTVAIVTKPFSFEGPLKKSNAATGIENLKENVDTLIAIPNDRLFEIPGMNISLMNAFKEANGVLKMGIKGISDLITKQGIVNLDFADVKSIMQNSGIAMLGFGEANGDEKAKSATAQALNSPLLEKSIEGAKKILVNITAGPDIGLQEIQEVAQTISKKTGHDKANLLWGYILEPELEGTISVSLVATDFQEEFLVADETSGTIRFAPSEEAKLETENQNEEKNNENAHLNEEENYEEDKEDEIDFVLPPFFEE</sequence>
<dbReference type="PANTHER" id="PTHR30314">
    <property type="entry name" value="CELL DIVISION PROTEIN FTSZ-RELATED"/>
    <property type="match status" value="1"/>
</dbReference>
<dbReference type="GO" id="GO:0003924">
    <property type="term" value="F:GTPase activity"/>
    <property type="evidence" value="ECO:0007669"/>
    <property type="project" value="UniProtKB-UniRule"/>
</dbReference>
<evidence type="ECO:0000259" key="9">
    <source>
        <dbReference type="SMART" id="SM00865"/>
    </source>
</evidence>
<feature type="compositionally biased region" description="Basic and acidic residues" evidence="7">
    <location>
        <begin position="327"/>
        <end position="350"/>
    </location>
</feature>
<dbReference type="GO" id="GO:0043093">
    <property type="term" value="P:FtsZ-dependent cytokinesis"/>
    <property type="evidence" value="ECO:0007669"/>
    <property type="project" value="UniProtKB-UniRule"/>
</dbReference>
<evidence type="ECO:0000256" key="2">
    <source>
        <dbReference type="ARBA" id="ARBA00022741"/>
    </source>
</evidence>
<reference evidence="10 11" key="1">
    <citation type="submission" date="2019-07" db="EMBL/GenBank/DDBJ databases">
        <title>Complete Genome Sequence of Leptotrichia hofstadii Strain JCM16775.</title>
        <authorList>
            <person name="Watanabe S."/>
            <person name="Cui L."/>
        </authorList>
    </citation>
    <scope>NUCLEOTIDE SEQUENCE [LARGE SCALE GENOMIC DNA]</scope>
    <source>
        <strain evidence="10 11">JCM16775</strain>
    </source>
</reference>
<comment type="function">
    <text evidence="4 6">Essential cell division protein that forms a contractile ring structure (Z ring) at the future cell division site. The regulation of the ring assembly controls the timing and the location of cell division. One of the functions of the FtsZ ring is to recruit other cell division proteins to the septum to produce a new cell wall between the dividing cells. Binds GTP and shows GTPase activity.</text>
</comment>
<dbReference type="SMART" id="SM00864">
    <property type="entry name" value="Tubulin"/>
    <property type="match status" value="1"/>
</dbReference>
<dbReference type="NCBIfam" id="TIGR00065">
    <property type="entry name" value="ftsZ"/>
    <property type="match status" value="1"/>
</dbReference>
<dbReference type="Pfam" id="PF00091">
    <property type="entry name" value="Tubulin"/>
    <property type="match status" value="1"/>
</dbReference>
<keyword evidence="4" id="KW-0963">Cytoplasm</keyword>
<dbReference type="GO" id="GO:0000917">
    <property type="term" value="P:division septum assembly"/>
    <property type="evidence" value="ECO:0007669"/>
    <property type="project" value="UniProtKB-KW"/>
</dbReference>
<keyword evidence="4 6" id="KW-0132">Cell division</keyword>
<dbReference type="InterPro" id="IPR020805">
    <property type="entry name" value="Cell_div_FtsZ_CS"/>
</dbReference>
<dbReference type="SUPFAM" id="SSF52490">
    <property type="entry name" value="Tubulin nucleotide-binding domain-like"/>
    <property type="match status" value="1"/>
</dbReference>
<comment type="subunit">
    <text evidence="4">Homodimer. Polymerizes to form a dynamic ring structure in a strictly GTP-dependent manner. Interacts directly with several other division proteins.</text>
</comment>
<feature type="compositionally biased region" description="Acidic residues" evidence="7">
    <location>
        <begin position="351"/>
        <end position="362"/>
    </location>
</feature>
<feature type="domain" description="Tubulin/FtsZ GTPase" evidence="8">
    <location>
        <begin position="9"/>
        <end position="197"/>
    </location>
</feature>
<dbReference type="InterPro" id="IPR037103">
    <property type="entry name" value="Tubulin/FtsZ-like_C"/>
</dbReference>
<feature type="binding site" evidence="4">
    <location>
        <begin position="17"/>
        <end position="21"/>
    </location>
    <ligand>
        <name>GTP</name>
        <dbReference type="ChEBI" id="CHEBI:37565"/>
    </ligand>
</feature>
<dbReference type="InterPro" id="IPR003008">
    <property type="entry name" value="Tubulin_FtsZ_GTPase"/>
</dbReference>
<gene>
    <name evidence="4" type="primary">ftsZ</name>
    <name evidence="10" type="ORF">JCM16775_2354</name>
</gene>
<keyword evidence="4 6" id="KW-0717">Septation</keyword>
<feature type="binding site" evidence="4">
    <location>
        <position position="179"/>
    </location>
    <ligand>
        <name>GTP</name>
        <dbReference type="ChEBI" id="CHEBI:37565"/>
    </ligand>
</feature>
<keyword evidence="4 6" id="KW-0131">Cell cycle</keyword>
<evidence type="ECO:0000256" key="5">
    <source>
        <dbReference type="NCBIfam" id="TIGR00065"/>
    </source>
</evidence>
<evidence type="ECO:0000256" key="4">
    <source>
        <dbReference type="HAMAP-Rule" id="MF_00909"/>
    </source>
</evidence>
<dbReference type="KEGG" id="lhf:JCM16775_2354"/>
<dbReference type="OrthoDB" id="9813375at2"/>
<accession>A0A510JJZ4</accession>
<comment type="subcellular location">
    <subcellularLocation>
        <location evidence="4">Cytoplasm</location>
    </subcellularLocation>
    <text evidence="4">Assembles at midcell at the inner surface of the cytoplasmic membrane.</text>
</comment>
<dbReference type="EMBL" id="AP019823">
    <property type="protein sequence ID" value="BBM39622.1"/>
    <property type="molecule type" value="Genomic_DNA"/>
</dbReference>
<feature type="binding site" evidence="4">
    <location>
        <position position="135"/>
    </location>
    <ligand>
        <name>GTP</name>
        <dbReference type="ChEBI" id="CHEBI:37565"/>
    </ligand>
</feature>
<proteinExistence type="inferred from homology"/>
<dbReference type="GO" id="GO:0005737">
    <property type="term" value="C:cytoplasm"/>
    <property type="evidence" value="ECO:0007669"/>
    <property type="project" value="UniProtKB-SubCell"/>
</dbReference>
<dbReference type="GO" id="GO:0005525">
    <property type="term" value="F:GTP binding"/>
    <property type="evidence" value="ECO:0007669"/>
    <property type="project" value="UniProtKB-UniRule"/>
</dbReference>
<evidence type="ECO:0000259" key="8">
    <source>
        <dbReference type="SMART" id="SM00864"/>
    </source>
</evidence>
<dbReference type="SUPFAM" id="SSF55307">
    <property type="entry name" value="Tubulin C-terminal domain-like"/>
    <property type="match status" value="1"/>
</dbReference>
<dbReference type="PROSITE" id="PS01135">
    <property type="entry name" value="FTSZ_2"/>
    <property type="match status" value="1"/>
</dbReference>
<dbReference type="FunFam" id="3.40.50.1440:FF:000001">
    <property type="entry name" value="Cell division protein FtsZ"/>
    <property type="match status" value="1"/>
</dbReference>
<feature type="region of interest" description="Disordered" evidence="7">
    <location>
        <begin position="327"/>
        <end position="362"/>
    </location>
</feature>
<dbReference type="Pfam" id="PF12327">
    <property type="entry name" value="FtsZ_C"/>
    <property type="match status" value="1"/>
</dbReference>
<dbReference type="InterPro" id="IPR008280">
    <property type="entry name" value="Tub_FtsZ_C"/>
</dbReference>
<evidence type="ECO:0000313" key="10">
    <source>
        <dbReference type="EMBL" id="BBM39622.1"/>
    </source>
</evidence>
<feature type="domain" description="Tubulin/FtsZ 2-layer sandwich" evidence="9">
    <location>
        <begin position="199"/>
        <end position="317"/>
    </location>
</feature>
<dbReference type="InterPro" id="IPR000158">
    <property type="entry name" value="Cell_div_FtsZ"/>
</dbReference>
<dbReference type="HAMAP" id="MF_00909">
    <property type="entry name" value="FtsZ"/>
    <property type="match status" value="1"/>
</dbReference>
<dbReference type="InterPro" id="IPR045061">
    <property type="entry name" value="FtsZ/CetZ"/>
</dbReference>
<dbReference type="SMART" id="SM00865">
    <property type="entry name" value="Tubulin_C"/>
    <property type="match status" value="1"/>
</dbReference>
<evidence type="ECO:0000256" key="1">
    <source>
        <dbReference type="ARBA" id="ARBA00009690"/>
    </source>
</evidence>
<evidence type="ECO:0000256" key="3">
    <source>
        <dbReference type="ARBA" id="ARBA00023134"/>
    </source>
</evidence>
<name>A0A510JJZ4_9FUSO</name>
<keyword evidence="2 4" id="KW-0547">Nucleotide-binding</keyword>
<dbReference type="Proteomes" id="UP000321892">
    <property type="component" value="Chromosome"/>
</dbReference>
<dbReference type="PRINTS" id="PR00423">
    <property type="entry name" value="CELLDVISFTSZ"/>
</dbReference>
<evidence type="ECO:0000256" key="6">
    <source>
        <dbReference type="RuleBase" id="RU000631"/>
    </source>
</evidence>
<protein>
    <recommendedName>
        <fullName evidence="4 5">Cell division protein FtsZ</fullName>
    </recommendedName>
</protein>